<comment type="caution">
    <text evidence="2">The sequence shown here is derived from an EMBL/GenBank/DDBJ whole genome shotgun (WGS) entry which is preliminary data.</text>
</comment>
<evidence type="ECO:0000313" key="1">
    <source>
        <dbReference type="EMBL" id="KAA6307648.1"/>
    </source>
</evidence>
<accession>A0A5J4Q7N5</accession>
<evidence type="ECO:0000313" key="2">
    <source>
        <dbReference type="EMBL" id="KAA6317512.1"/>
    </source>
</evidence>
<organism evidence="2">
    <name type="scientific">termite gut metagenome</name>
    <dbReference type="NCBI Taxonomy" id="433724"/>
    <lineage>
        <taxon>unclassified sequences</taxon>
        <taxon>metagenomes</taxon>
        <taxon>organismal metagenomes</taxon>
    </lineage>
</organism>
<protein>
    <submittedName>
        <fullName evidence="2">Uncharacterized protein</fullName>
    </submittedName>
</protein>
<feature type="non-terminal residue" evidence="2">
    <location>
        <position position="22"/>
    </location>
</feature>
<reference evidence="2" key="1">
    <citation type="submission" date="2019-03" db="EMBL/GenBank/DDBJ databases">
        <title>Single cell metagenomics reveals metabolic interactions within the superorganism composed of flagellate Streblomastix strix and complex community of Bacteroidetes bacteria on its surface.</title>
        <authorList>
            <person name="Treitli S.C."/>
            <person name="Kolisko M."/>
            <person name="Husnik F."/>
            <person name="Keeling P."/>
            <person name="Hampl V."/>
        </authorList>
    </citation>
    <scope>NUCLEOTIDE SEQUENCE</scope>
    <source>
        <strain evidence="2">STM</strain>
    </source>
</reference>
<dbReference type="AlphaFoldDB" id="A0A5J4Q7N5"/>
<proteinExistence type="predicted"/>
<dbReference type="EMBL" id="SNRY01004499">
    <property type="protein sequence ID" value="KAA6317512.1"/>
    <property type="molecule type" value="Genomic_DNA"/>
</dbReference>
<sequence length="22" mass="2575">MVDQNVYTAEFARMVAKSYYTS</sequence>
<dbReference type="EMBL" id="SNRY01009018">
    <property type="protein sequence ID" value="KAA6307648.1"/>
    <property type="molecule type" value="Genomic_DNA"/>
</dbReference>
<name>A0A5J4Q7N5_9ZZZZ</name>
<gene>
    <name evidence="2" type="ORF">EZS27_032346</name>
    <name evidence="1" type="ORF">EZS27_040679</name>
</gene>